<dbReference type="InterPro" id="IPR004323">
    <property type="entry name" value="Ion_tolerance_CutA"/>
</dbReference>
<dbReference type="Gene3D" id="3.30.70.120">
    <property type="match status" value="1"/>
</dbReference>
<gene>
    <name evidence="2" type="ORF">DRJ33_05585</name>
</gene>
<dbReference type="SUPFAM" id="SSF54913">
    <property type="entry name" value="GlnB-like"/>
    <property type="match status" value="1"/>
</dbReference>
<protein>
    <submittedName>
        <fullName evidence="2">Divalent-cation tolerance protein CutA</fullName>
    </submittedName>
</protein>
<comment type="similarity">
    <text evidence="1">Belongs to the CutA family.</text>
</comment>
<organism evidence="2 3">
    <name type="scientific">Thermoproteota archaeon</name>
    <dbReference type="NCBI Taxonomy" id="2056631"/>
    <lineage>
        <taxon>Archaea</taxon>
        <taxon>Thermoproteota</taxon>
    </lineage>
</organism>
<dbReference type="InterPro" id="IPR011322">
    <property type="entry name" value="N-reg_PII-like_a/b"/>
</dbReference>
<evidence type="ECO:0000256" key="1">
    <source>
        <dbReference type="ARBA" id="ARBA00010169"/>
    </source>
</evidence>
<dbReference type="EMBL" id="QMQX01000097">
    <property type="protein sequence ID" value="RLE51600.1"/>
    <property type="molecule type" value="Genomic_DNA"/>
</dbReference>
<name>A0A497EY03_9CREN</name>
<dbReference type="GO" id="GO:0010038">
    <property type="term" value="P:response to metal ion"/>
    <property type="evidence" value="ECO:0007669"/>
    <property type="project" value="InterPro"/>
</dbReference>
<evidence type="ECO:0000313" key="3">
    <source>
        <dbReference type="Proteomes" id="UP000272051"/>
    </source>
</evidence>
<sequence>MCRCASLHVVIFVTSGNTEEAEKIAKFLVENKLAACVNIVPGVKSFFWWGNSVDVSTEVLLIIKSKAELFEKLCTAIKSIHGYAIPEIIALPIVDGYHPYLDWIEESLRSG</sequence>
<evidence type="ECO:0000313" key="2">
    <source>
        <dbReference type="EMBL" id="RLE51600.1"/>
    </source>
</evidence>
<dbReference type="GO" id="GO:0005507">
    <property type="term" value="F:copper ion binding"/>
    <property type="evidence" value="ECO:0007669"/>
    <property type="project" value="TreeGrafter"/>
</dbReference>
<proteinExistence type="inferred from homology"/>
<comment type="caution">
    <text evidence="2">The sequence shown here is derived from an EMBL/GenBank/DDBJ whole genome shotgun (WGS) entry which is preliminary data.</text>
</comment>
<dbReference type="Proteomes" id="UP000272051">
    <property type="component" value="Unassembled WGS sequence"/>
</dbReference>
<dbReference type="AlphaFoldDB" id="A0A497EY03"/>
<dbReference type="InterPro" id="IPR015867">
    <property type="entry name" value="N-reg_PII/ATP_PRibTrfase_C"/>
</dbReference>
<dbReference type="PANTHER" id="PTHR23419">
    <property type="entry name" value="DIVALENT CATION TOLERANCE CUTA-RELATED"/>
    <property type="match status" value="1"/>
</dbReference>
<dbReference type="Pfam" id="PF03091">
    <property type="entry name" value="CutA1"/>
    <property type="match status" value="1"/>
</dbReference>
<accession>A0A497EY03</accession>
<dbReference type="PANTHER" id="PTHR23419:SF8">
    <property type="entry name" value="FI09726P"/>
    <property type="match status" value="1"/>
</dbReference>
<reference evidence="2 3" key="1">
    <citation type="submission" date="2018-06" db="EMBL/GenBank/DDBJ databases">
        <title>Extensive metabolic versatility and redundancy in microbially diverse, dynamic hydrothermal sediments.</title>
        <authorList>
            <person name="Dombrowski N."/>
            <person name="Teske A."/>
            <person name="Baker B.J."/>
        </authorList>
    </citation>
    <scope>NUCLEOTIDE SEQUENCE [LARGE SCALE GENOMIC DNA]</scope>
    <source>
        <strain evidence="2">B34_G17</strain>
    </source>
</reference>